<dbReference type="EMBL" id="BMIW01000003">
    <property type="protein sequence ID" value="GGF86773.1"/>
    <property type="molecule type" value="Genomic_DNA"/>
</dbReference>
<accession>A0ABQ1VRF0</accession>
<gene>
    <name evidence="1" type="ORF">GCM10010913_05330</name>
</gene>
<evidence type="ECO:0000313" key="2">
    <source>
        <dbReference type="Proteomes" id="UP000608420"/>
    </source>
</evidence>
<keyword evidence="2" id="KW-1185">Reference proteome</keyword>
<reference evidence="2" key="1">
    <citation type="journal article" date="2019" name="Int. J. Syst. Evol. Microbiol.">
        <title>The Global Catalogue of Microorganisms (GCM) 10K type strain sequencing project: providing services to taxonomists for standard genome sequencing and annotation.</title>
        <authorList>
            <consortium name="The Broad Institute Genomics Platform"/>
            <consortium name="The Broad Institute Genome Sequencing Center for Infectious Disease"/>
            <person name="Wu L."/>
            <person name="Ma J."/>
        </authorList>
    </citation>
    <scope>NUCLEOTIDE SEQUENCE [LARGE SCALE GENOMIC DNA]</scope>
    <source>
        <strain evidence="2">CGMCC 1.15420</strain>
    </source>
</reference>
<comment type="caution">
    <text evidence="1">The sequence shown here is derived from an EMBL/GenBank/DDBJ whole genome shotgun (WGS) entry which is preliminary data.</text>
</comment>
<proteinExistence type="predicted"/>
<dbReference type="Proteomes" id="UP000608420">
    <property type="component" value="Unassembled WGS sequence"/>
</dbReference>
<name>A0ABQ1VRF0_9BACL</name>
<organism evidence="1 2">
    <name type="scientific">Paenibacillus aceti</name>
    <dbReference type="NCBI Taxonomy" id="1820010"/>
    <lineage>
        <taxon>Bacteria</taxon>
        <taxon>Bacillati</taxon>
        <taxon>Bacillota</taxon>
        <taxon>Bacilli</taxon>
        <taxon>Bacillales</taxon>
        <taxon>Paenibacillaceae</taxon>
        <taxon>Paenibacillus</taxon>
    </lineage>
</organism>
<protein>
    <submittedName>
        <fullName evidence="1">Uncharacterized protein</fullName>
    </submittedName>
</protein>
<sequence>MNSHQEVQSSEINDDVLDTDKIIQITFFDDINADDVRKTKWLLGKYTDMIDIIKNYEFALSQIENGLDAYQLLTAEGTAGKRETGQELTADVTANSVVLKDKRHTNYKYYLFISNNIKFAINNLRDPHEGLIAKLLFLDGMKYLKAQEYLSKGYRKDIYPISATTFADKRRKAISNLANSLKINRTLDCVIITYGNGRSEEGEIGLRLPGAS</sequence>
<evidence type="ECO:0000313" key="1">
    <source>
        <dbReference type="EMBL" id="GGF86773.1"/>
    </source>
</evidence>
<dbReference type="RefSeq" id="WP_120462542.1">
    <property type="nucleotide sequence ID" value="NZ_BMIW01000003.1"/>
</dbReference>